<dbReference type="PANTHER" id="PTHR46630">
    <property type="entry name" value="TETRATRICOPEPTIDE REPEAT PROTEIN 29"/>
    <property type="match status" value="1"/>
</dbReference>
<dbReference type="SMART" id="SM00530">
    <property type="entry name" value="HTH_XRE"/>
    <property type="match status" value="1"/>
</dbReference>
<evidence type="ECO:0000256" key="3">
    <source>
        <dbReference type="ARBA" id="ARBA00022737"/>
    </source>
</evidence>
<dbReference type="SUPFAM" id="SSF48452">
    <property type="entry name" value="TPR-like"/>
    <property type="match status" value="2"/>
</dbReference>
<dbReference type="PANTHER" id="PTHR46630:SF1">
    <property type="entry name" value="TETRATRICOPEPTIDE REPEAT PROTEIN 29"/>
    <property type="match status" value="1"/>
</dbReference>
<evidence type="ECO:0000313" key="8">
    <source>
        <dbReference type="Proteomes" id="UP000251213"/>
    </source>
</evidence>
<comment type="similarity">
    <text evidence="5">Belongs to the Rap family.</text>
</comment>
<dbReference type="InterPro" id="IPR001387">
    <property type="entry name" value="Cro/C1-type_HTH"/>
</dbReference>
<gene>
    <name evidence="7" type="ORF">DL897_08715</name>
</gene>
<evidence type="ECO:0000259" key="6">
    <source>
        <dbReference type="PROSITE" id="PS50943"/>
    </source>
</evidence>
<dbReference type="GO" id="GO:0005737">
    <property type="term" value="C:cytoplasm"/>
    <property type="evidence" value="ECO:0007669"/>
    <property type="project" value="UniProtKB-SubCell"/>
</dbReference>
<dbReference type="GO" id="GO:0003677">
    <property type="term" value="F:DNA binding"/>
    <property type="evidence" value="ECO:0007669"/>
    <property type="project" value="InterPro"/>
</dbReference>
<proteinExistence type="inferred from homology"/>
<evidence type="ECO:0000256" key="1">
    <source>
        <dbReference type="ARBA" id="ARBA00004496"/>
    </source>
</evidence>
<evidence type="ECO:0000313" key="7">
    <source>
        <dbReference type="EMBL" id="RAL24398.1"/>
    </source>
</evidence>
<accession>A0A364K4T7</accession>
<evidence type="ECO:0000256" key="4">
    <source>
        <dbReference type="ARBA" id="ARBA00022803"/>
    </source>
</evidence>
<dbReference type="Gene3D" id="1.25.40.10">
    <property type="entry name" value="Tetratricopeptide repeat domain"/>
    <property type="match status" value="2"/>
</dbReference>
<name>A0A364K4T7_9BACL</name>
<dbReference type="InterPro" id="IPR019734">
    <property type="entry name" value="TPR_rpt"/>
</dbReference>
<dbReference type="Pfam" id="PF01381">
    <property type="entry name" value="HTH_3"/>
    <property type="match status" value="1"/>
</dbReference>
<evidence type="ECO:0000256" key="5">
    <source>
        <dbReference type="ARBA" id="ARBA00038253"/>
    </source>
</evidence>
<organism evidence="7 8">
    <name type="scientific">Thermoflavimicrobium daqui</name>
    <dbReference type="NCBI Taxonomy" id="2137476"/>
    <lineage>
        <taxon>Bacteria</taxon>
        <taxon>Bacillati</taxon>
        <taxon>Bacillota</taxon>
        <taxon>Bacilli</taxon>
        <taxon>Bacillales</taxon>
        <taxon>Thermoactinomycetaceae</taxon>
        <taxon>Thermoflavimicrobium</taxon>
    </lineage>
</organism>
<dbReference type="Pfam" id="PF13424">
    <property type="entry name" value="TPR_12"/>
    <property type="match status" value="1"/>
</dbReference>
<dbReference type="InterPro" id="IPR011990">
    <property type="entry name" value="TPR-like_helical_dom_sf"/>
</dbReference>
<comment type="caution">
    <text evidence="7">The sequence shown here is derived from an EMBL/GenBank/DDBJ whole genome shotgun (WGS) entry which is preliminary data.</text>
</comment>
<dbReference type="InterPro" id="IPR010982">
    <property type="entry name" value="Lambda_DNA-bd_dom_sf"/>
</dbReference>
<reference evidence="7 8" key="2">
    <citation type="submission" date="2018-06" db="EMBL/GenBank/DDBJ databases">
        <authorList>
            <person name="Zhirakovskaya E."/>
        </authorList>
    </citation>
    <scope>NUCLEOTIDE SEQUENCE [LARGE SCALE GENOMIC DNA]</scope>
    <source>
        <strain evidence="7 8">FBKL4.011</strain>
    </source>
</reference>
<dbReference type="Pfam" id="PF13181">
    <property type="entry name" value="TPR_8"/>
    <property type="match status" value="2"/>
</dbReference>
<dbReference type="SMART" id="SM00028">
    <property type="entry name" value="TPR"/>
    <property type="match status" value="5"/>
</dbReference>
<sequence>MNHFNNGGVALNVFQIAEIGKFIRKIRKERGLRLEDLSDEQISTATISNIERGVPHVNQEKVLYLMKKMNLDMDKLPEILVRENEDMESMFLKFHAIENMLHLKQLDAAWESLKEISEESTFQYQATIRSLKGRYYLSCKKWRRAERELTESNLLIQQDPYAKKVCLEALNYNLLAYCSYKQNHLQQALKYIEKGLEVVGTEAGDDDQIKYKLMMDRVVYLEKIGRIEEALNYVDLLWEEISEVRDITVLIQIYALKAELLRKIKLYHDAIRYAKEGINLAVSAKDYDNLTFLWTTLGTLYLELGNKEDAETCFKLVLSFQDYVQDKHKLLLANNILGSIYVLQDRLDEAESAFMKAIEWGEKIKGTKELVHSVFLLGKVKRHKGEYLIAISHYKRASDLARKIDWNQATLRCYFEIANCYRQLGDQDNLKKYFDLMNEVQREIDTKDGLFQLQ</sequence>
<dbReference type="OrthoDB" id="9814553at2"/>
<keyword evidence="3" id="KW-0677">Repeat</keyword>
<evidence type="ECO:0000256" key="2">
    <source>
        <dbReference type="ARBA" id="ARBA00022490"/>
    </source>
</evidence>
<keyword evidence="2" id="KW-0963">Cytoplasm</keyword>
<dbReference type="SUPFAM" id="SSF47413">
    <property type="entry name" value="lambda repressor-like DNA-binding domains"/>
    <property type="match status" value="1"/>
</dbReference>
<keyword evidence="4" id="KW-0802">TPR repeat</keyword>
<dbReference type="CDD" id="cd00093">
    <property type="entry name" value="HTH_XRE"/>
    <property type="match status" value="1"/>
</dbReference>
<protein>
    <recommendedName>
        <fullName evidence="6">HTH cro/C1-type domain-containing protein</fullName>
    </recommendedName>
</protein>
<dbReference type="Proteomes" id="UP000251213">
    <property type="component" value="Unassembled WGS sequence"/>
</dbReference>
<dbReference type="EMBL" id="QJKK01000004">
    <property type="protein sequence ID" value="RAL24398.1"/>
    <property type="molecule type" value="Genomic_DNA"/>
</dbReference>
<feature type="domain" description="HTH cro/C1-type" evidence="6">
    <location>
        <begin position="23"/>
        <end position="76"/>
    </location>
</feature>
<reference evidence="7 8" key="1">
    <citation type="submission" date="2018-06" db="EMBL/GenBank/DDBJ databases">
        <title>Thermoflavimicrobium daqus sp. nov., a thermophilic microbe isolated from Moutai-flavour Daqu.</title>
        <authorList>
            <person name="Wang X."/>
            <person name="Zhou H."/>
        </authorList>
    </citation>
    <scope>NUCLEOTIDE SEQUENCE [LARGE SCALE GENOMIC DNA]</scope>
    <source>
        <strain evidence="7 8">FBKL4.011</strain>
    </source>
</reference>
<keyword evidence="8" id="KW-1185">Reference proteome</keyword>
<comment type="subcellular location">
    <subcellularLocation>
        <location evidence="1">Cytoplasm</location>
    </subcellularLocation>
</comment>
<dbReference type="PROSITE" id="PS50943">
    <property type="entry name" value="HTH_CROC1"/>
    <property type="match status" value="1"/>
</dbReference>
<dbReference type="AlphaFoldDB" id="A0A364K4T7"/>
<dbReference type="InterPro" id="IPR051476">
    <property type="entry name" value="Bac_ResReg_Asp_Phosphatase"/>
</dbReference>